<feature type="signal peptide" evidence="8">
    <location>
        <begin position="1"/>
        <end position="24"/>
    </location>
</feature>
<organism evidence="9 10">
    <name type="scientific">Iodidimonas muriae</name>
    <dbReference type="NCBI Taxonomy" id="261467"/>
    <lineage>
        <taxon>Bacteria</taxon>
        <taxon>Pseudomonadati</taxon>
        <taxon>Pseudomonadota</taxon>
        <taxon>Alphaproteobacteria</taxon>
        <taxon>Iodidimonadales</taxon>
        <taxon>Iodidimonadaceae</taxon>
        <taxon>Iodidimonas</taxon>
    </lineage>
</organism>
<evidence type="ECO:0000256" key="3">
    <source>
        <dbReference type="ARBA" id="ARBA00022452"/>
    </source>
</evidence>
<comment type="subcellular location">
    <subcellularLocation>
        <location evidence="1">Cell outer membrane</location>
        <topology evidence="1">Multi-pass membrane protein</topology>
    </subcellularLocation>
</comment>
<evidence type="ECO:0000256" key="4">
    <source>
        <dbReference type="ARBA" id="ARBA00022692"/>
    </source>
</evidence>
<feature type="chain" id="PRO_5047124200" evidence="8">
    <location>
        <begin position="25"/>
        <end position="427"/>
    </location>
</feature>
<keyword evidence="6" id="KW-0472">Membrane</keyword>
<protein>
    <submittedName>
        <fullName evidence="9">Outer membrane protein</fullName>
    </submittedName>
</protein>
<evidence type="ECO:0000256" key="7">
    <source>
        <dbReference type="ARBA" id="ARBA00023237"/>
    </source>
</evidence>
<name>A0ABQ2LDV7_9PROT</name>
<dbReference type="SUPFAM" id="SSF56935">
    <property type="entry name" value="Porins"/>
    <property type="match status" value="1"/>
</dbReference>
<evidence type="ECO:0000313" key="10">
    <source>
        <dbReference type="Proteomes" id="UP000602381"/>
    </source>
</evidence>
<dbReference type="Pfam" id="PF03349">
    <property type="entry name" value="Toluene_X"/>
    <property type="match status" value="1"/>
</dbReference>
<keyword evidence="4" id="KW-0812">Transmembrane</keyword>
<evidence type="ECO:0000313" key="9">
    <source>
        <dbReference type="EMBL" id="GGO12835.1"/>
    </source>
</evidence>
<comment type="caution">
    <text evidence="9">The sequence shown here is derived from an EMBL/GenBank/DDBJ whole genome shotgun (WGS) entry which is preliminary data.</text>
</comment>
<gene>
    <name evidence="9" type="ORF">GCM10007972_18300</name>
</gene>
<proteinExistence type="inferred from homology"/>
<evidence type="ECO:0000256" key="2">
    <source>
        <dbReference type="ARBA" id="ARBA00008163"/>
    </source>
</evidence>
<keyword evidence="7" id="KW-0998">Cell outer membrane</keyword>
<accession>A0ABQ2LDV7</accession>
<dbReference type="Proteomes" id="UP000602381">
    <property type="component" value="Unassembled WGS sequence"/>
</dbReference>
<evidence type="ECO:0000256" key="5">
    <source>
        <dbReference type="ARBA" id="ARBA00022729"/>
    </source>
</evidence>
<dbReference type="InterPro" id="IPR005017">
    <property type="entry name" value="OMPP1/FadL/TodX"/>
</dbReference>
<dbReference type="EMBL" id="BMOV01000006">
    <property type="protein sequence ID" value="GGO12835.1"/>
    <property type="molecule type" value="Genomic_DNA"/>
</dbReference>
<evidence type="ECO:0000256" key="6">
    <source>
        <dbReference type="ARBA" id="ARBA00023136"/>
    </source>
</evidence>
<evidence type="ECO:0000256" key="8">
    <source>
        <dbReference type="SAM" id="SignalP"/>
    </source>
</evidence>
<keyword evidence="10" id="KW-1185">Reference proteome</keyword>
<dbReference type="Gene3D" id="2.40.160.60">
    <property type="entry name" value="Outer membrane protein transport protein (OMPP1/FadL/TodX)"/>
    <property type="match status" value="1"/>
</dbReference>
<evidence type="ECO:0000256" key="1">
    <source>
        <dbReference type="ARBA" id="ARBA00004571"/>
    </source>
</evidence>
<sequence>MRTKQLTCLFALGCGFLSISPALATNGYFQNGYGAKTKALGGAGVAAGQDALTLALNPAGLTKLDNGLDLGFSMFSPHRAVTATGGGDFGFPPDGRVESGNELFVIPHFGVSYRLDDKNSVGFAIYGNGGMNTEFPAFDRQCPDPASGAVGPGSGLFCAGAAGVDLIQLFFAPGYAHQVTDRISIGISPIFSVQRFEAEGIGSFAALSSAPDRLSNQSADYAFGAGFRLGAQMALTDRLEFGISYVSRIYMDKFEKFSGLFADQGGFDIPPALTAGLAFKASDHLTLYGDYQRIWYSNIRSIGNPFASTQPLGAQDGPGFGWRDVDVARFGAEWTINDQWALRAGYAYNDQPVQPSEVLFNILAPGVVRHHVTAGLSRTLFGSVTGHLGGMYAPESSVSGANPLNPAQQIRLDMHQFELTAGITIGF</sequence>
<keyword evidence="5 8" id="KW-0732">Signal</keyword>
<dbReference type="RefSeq" id="WP_188873815.1">
    <property type="nucleotide sequence ID" value="NZ_BMOV01000006.1"/>
</dbReference>
<comment type="similarity">
    <text evidence="2">Belongs to the OmpP1/FadL family.</text>
</comment>
<reference evidence="10" key="1">
    <citation type="journal article" date="2019" name="Int. J. Syst. Evol. Microbiol.">
        <title>The Global Catalogue of Microorganisms (GCM) 10K type strain sequencing project: providing services to taxonomists for standard genome sequencing and annotation.</title>
        <authorList>
            <consortium name="The Broad Institute Genomics Platform"/>
            <consortium name="The Broad Institute Genome Sequencing Center for Infectious Disease"/>
            <person name="Wu L."/>
            <person name="Ma J."/>
        </authorList>
    </citation>
    <scope>NUCLEOTIDE SEQUENCE [LARGE SCALE GENOMIC DNA]</scope>
    <source>
        <strain evidence="10">JCM 17843</strain>
    </source>
</reference>
<dbReference type="PANTHER" id="PTHR35093:SF8">
    <property type="entry name" value="OUTER MEMBRANE PROTEIN NMB0088-RELATED"/>
    <property type="match status" value="1"/>
</dbReference>
<dbReference type="PANTHER" id="PTHR35093">
    <property type="entry name" value="OUTER MEMBRANE PROTEIN NMB0088-RELATED"/>
    <property type="match status" value="1"/>
</dbReference>
<keyword evidence="3" id="KW-1134">Transmembrane beta strand</keyword>